<dbReference type="InterPro" id="IPR050471">
    <property type="entry name" value="AB_hydrolase"/>
</dbReference>
<name>A0A2V2VEA4_TRYCR</name>
<dbReference type="GO" id="GO:0016787">
    <property type="term" value="F:hydrolase activity"/>
    <property type="evidence" value="ECO:0007669"/>
    <property type="project" value="UniProtKB-KW"/>
</dbReference>
<comment type="caution">
    <text evidence="2">The sequence shown here is derived from an EMBL/GenBank/DDBJ whole genome shotgun (WGS) entry which is preliminary data.</text>
</comment>
<protein>
    <submittedName>
        <fullName evidence="2">Putative hydrolase-like protein</fullName>
    </submittedName>
</protein>
<dbReference type="SUPFAM" id="SSF53474">
    <property type="entry name" value="alpha/beta-Hydrolases"/>
    <property type="match status" value="1"/>
</dbReference>
<keyword evidence="2" id="KW-0378">Hydrolase</keyword>
<dbReference type="PANTHER" id="PTHR43433">
    <property type="entry name" value="HYDROLASE, ALPHA/BETA FOLD FAMILY PROTEIN"/>
    <property type="match status" value="1"/>
</dbReference>
<dbReference type="VEuPathDB" id="TriTrypDB:TcCL_NonESM03055"/>
<evidence type="ECO:0000259" key="1">
    <source>
        <dbReference type="Pfam" id="PF00561"/>
    </source>
</evidence>
<accession>A0A2V2VEA4</accession>
<dbReference type="VEuPathDB" id="TriTrypDB:Tc_MARK_7620"/>
<dbReference type="InterPro" id="IPR029058">
    <property type="entry name" value="AB_hydrolase_fold"/>
</dbReference>
<sequence>MANNTIAALSCDRYSLFGEKCVDVGVCRSTGVRIWLCYQTFGKRDAAGGVVLLIMGLASPSLLWDMKFCECLASRGYYVIRFDNRDMGRSTFLTDRRVMPATATTNSAEDETDVWNANAFSSSSSSPSSSDSWFGAFGDSKMDFMRLAYSGVVSGGRKLLREVYTLEDMARDSVGLLDALNVRKAHIVGMCMGGVIAQLVAIYHSTRVESLSLLSTYSGSLQAGRPSLREAFALAQVATYIARKGFAVPASLRGKNGKSGPSPKEEEALAHTLVNLIARFAPEAEPSFSIDRKACFKQVQRILRRSSDFSGVLRQYVALLNAKDRTTGLKRIHLPTVILHGTKDPIVPYVNGKQLAGMIPQAKFVTLEGIGHVLHPALREKIIDTLAANMQQSRRGKQGLPTTSRL</sequence>
<dbReference type="PANTHER" id="PTHR43433:SF5">
    <property type="entry name" value="AB HYDROLASE-1 DOMAIN-CONTAINING PROTEIN"/>
    <property type="match status" value="1"/>
</dbReference>
<organism evidence="2 3">
    <name type="scientific">Trypanosoma cruzi</name>
    <dbReference type="NCBI Taxonomy" id="5693"/>
    <lineage>
        <taxon>Eukaryota</taxon>
        <taxon>Discoba</taxon>
        <taxon>Euglenozoa</taxon>
        <taxon>Kinetoplastea</taxon>
        <taxon>Metakinetoplastina</taxon>
        <taxon>Trypanosomatida</taxon>
        <taxon>Trypanosomatidae</taxon>
        <taxon>Trypanosoma</taxon>
        <taxon>Schizotrypanum</taxon>
    </lineage>
</organism>
<dbReference type="VEuPathDB" id="TriTrypDB:BCY84_16827"/>
<dbReference type="InterPro" id="IPR000073">
    <property type="entry name" value="AB_hydrolase_1"/>
</dbReference>
<dbReference type="EMBL" id="PRFA01000025">
    <property type="protein sequence ID" value="PWU94700.1"/>
    <property type="molecule type" value="Genomic_DNA"/>
</dbReference>
<dbReference type="Gene3D" id="3.40.50.1820">
    <property type="entry name" value="alpha/beta hydrolase"/>
    <property type="match status" value="1"/>
</dbReference>
<dbReference type="VEuPathDB" id="TriTrypDB:C3747_23g295"/>
<dbReference type="VEuPathDB" id="TriTrypDB:TcCLB.503399.10"/>
<dbReference type="VEuPathDB" id="TriTrypDB:TCDM_05109"/>
<proteinExistence type="predicted"/>
<dbReference type="VEuPathDB" id="TriTrypDB:ECC02_001475"/>
<dbReference type="Pfam" id="PF00561">
    <property type="entry name" value="Abhydrolase_1"/>
    <property type="match status" value="1"/>
</dbReference>
<evidence type="ECO:0000313" key="3">
    <source>
        <dbReference type="Proteomes" id="UP000246121"/>
    </source>
</evidence>
<gene>
    <name evidence="2" type="ORF">C4B63_25g205</name>
</gene>
<evidence type="ECO:0000313" key="2">
    <source>
        <dbReference type="EMBL" id="PWU94700.1"/>
    </source>
</evidence>
<dbReference type="Proteomes" id="UP000246121">
    <property type="component" value="Unassembled WGS sequence"/>
</dbReference>
<dbReference type="VEuPathDB" id="TriTrypDB:TcG_03390"/>
<reference evidence="2 3" key="1">
    <citation type="journal article" date="2018" name="Microb. Genom.">
        <title>Expanding an expanded genome: long-read sequencing of Trypanosoma cruzi.</title>
        <authorList>
            <person name="Berna L."/>
            <person name="Rodriguez M."/>
            <person name="Chiribao M.L."/>
            <person name="Parodi-Talice A."/>
            <person name="Pita S."/>
            <person name="Rijo G."/>
            <person name="Alvarez-Valin F."/>
            <person name="Robello C."/>
        </authorList>
    </citation>
    <scope>NUCLEOTIDE SEQUENCE [LARGE SCALE GENOMIC DNA]</scope>
    <source>
        <strain evidence="2 3">Dm28c</strain>
    </source>
</reference>
<dbReference type="VEuPathDB" id="TriTrypDB:TcYC6_0048810"/>
<dbReference type="AlphaFoldDB" id="A0A2V2VEA4"/>
<dbReference type="VEuPathDB" id="TriTrypDB:TCSYLVIO_008926"/>
<dbReference type="VEuPathDB" id="TriTrypDB:TcBrA4_0134780"/>
<dbReference type="VEuPathDB" id="TriTrypDB:C4B63_25g205"/>
<dbReference type="VEuPathDB" id="TriTrypDB:TcCLB.511309.40"/>
<feature type="domain" description="AB hydrolase-1" evidence="1">
    <location>
        <begin position="50"/>
        <end position="375"/>
    </location>
</feature>